<dbReference type="GO" id="GO:0001675">
    <property type="term" value="P:acrosome assembly"/>
    <property type="evidence" value="ECO:0007669"/>
    <property type="project" value="Ensembl"/>
</dbReference>
<dbReference type="AlphaFoldDB" id="A0A8C8TY31"/>
<dbReference type="GO" id="GO:0002079">
    <property type="term" value="C:inner acrosomal membrane"/>
    <property type="evidence" value="ECO:0007669"/>
    <property type="project" value="Ensembl"/>
</dbReference>
<dbReference type="GeneTree" id="ENSGT00390000017601"/>
<keyword evidence="7" id="KW-1185">Reference proteome</keyword>
<feature type="signal peptide" evidence="5">
    <location>
        <begin position="1"/>
        <end position="22"/>
    </location>
</feature>
<dbReference type="Proteomes" id="UP000694547">
    <property type="component" value="Chromosome 2"/>
</dbReference>
<dbReference type="PANTHER" id="PTHR36470:SF1">
    <property type="entry name" value="IZUMO SPERM-EGG FUSION PROTEIN 3"/>
    <property type="match status" value="1"/>
</dbReference>
<evidence type="ECO:0000256" key="1">
    <source>
        <dbReference type="ARBA" id="ARBA00009633"/>
    </source>
</evidence>
<organism evidence="6 7">
    <name type="scientific">Peromyscus maniculatus bairdii</name>
    <name type="common">Prairie deer mouse</name>
    <dbReference type="NCBI Taxonomy" id="230844"/>
    <lineage>
        <taxon>Eukaryota</taxon>
        <taxon>Metazoa</taxon>
        <taxon>Chordata</taxon>
        <taxon>Craniata</taxon>
        <taxon>Vertebrata</taxon>
        <taxon>Euteleostomi</taxon>
        <taxon>Mammalia</taxon>
        <taxon>Eutheria</taxon>
        <taxon>Euarchontoglires</taxon>
        <taxon>Glires</taxon>
        <taxon>Rodentia</taxon>
        <taxon>Myomorpha</taxon>
        <taxon>Muroidea</taxon>
        <taxon>Cricetidae</taxon>
        <taxon>Neotominae</taxon>
        <taxon>Peromyscus</taxon>
    </lineage>
</organism>
<protein>
    <submittedName>
        <fullName evidence="6">IZUMO family member 3</fullName>
    </submittedName>
</protein>
<keyword evidence="4" id="KW-0472">Membrane</keyword>
<dbReference type="Pfam" id="PF15005">
    <property type="entry name" value="IZUMO"/>
    <property type="match status" value="1"/>
</dbReference>
<proteinExistence type="inferred from homology"/>
<evidence type="ECO:0000256" key="4">
    <source>
        <dbReference type="SAM" id="Phobius"/>
    </source>
</evidence>
<dbReference type="InterPro" id="IPR029389">
    <property type="entry name" value="IZUMO"/>
</dbReference>
<dbReference type="GeneID" id="102925331"/>
<evidence type="ECO:0000256" key="5">
    <source>
        <dbReference type="SAM" id="SignalP"/>
    </source>
</evidence>
<accession>A0A8C8TY31</accession>
<dbReference type="CTD" id="100129669"/>
<keyword evidence="2 5" id="KW-0732">Signal</keyword>
<feature type="chain" id="PRO_5034682376" evidence="5">
    <location>
        <begin position="23"/>
        <end position="263"/>
    </location>
</feature>
<feature type="region of interest" description="Disordered" evidence="3">
    <location>
        <begin position="237"/>
        <end position="263"/>
    </location>
</feature>
<reference evidence="6" key="3">
    <citation type="submission" date="2025-09" db="UniProtKB">
        <authorList>
            <consortium name="Ensembl"/>
        </authorList>
    </citation>
    <scope>IDENTIFICATION</scope>
</reference>
<evidence type="ECO:0000256" key="2">
    <source>
        <dbReference type="ARBA" id="ARBA00022729"/>
    </source>
</evidence>
<gene>
    <name evidence="6" type="primary">Izumo3</name>
</gene>
<dbReference type="Ensembl" id="ENSPEMT00000025759.2">
    <property type="protein sequence ID" value="ENSPEMP00000021400.1"/>
    <property type="gene ID" value="ENSPEMG00000019058.2"/>
</dbReference>
<dbReference type="GO" id="GO:0042803">
    <property type="term" value="F:protein homodimerization activity"/>
    <property type="evidence" value="ECO:0007669"/>
    <property type="project" value="Ensembl"/>
</dbReference>
<dbReference type="OrthoDB" id="9892356at2759"/>
<feature type="transmembrane region" description="Helical" evidence="4">
    <location>
        <begin position="177"/>
        <end position="201"/>
    </location>
</feature>
<evidence type="ECO:0000313" key="7">
    <source>
        <dbReference type="Proteomes" id="UP000694547"/>
    </source>
</evidence>
<comment type="similarity">
    <text evidence="1">Belongs to the Izumo family.</text>
</comment>
<evidence type="ECO:0000313" key="6">
    <source>
        <dbReference type="Ensembl" id="ENSPEMP00000021400.1"/>
    </source>
</evidence>
<keyword evidence="4" id="KW-1133">Transmembrane helix</keyword>
<reference evidence="6 7" key="1">
    <citation type="submission" date="2018-10" db="EMBL/GenBank/DDBJ databases">
        <title>Improved assembly of the deer mouse Peromyscus maniculatus genome.</title>
        <authorList>
            <person name="Lassance J.-M."/>
            <person name="Hoekstra H.E."/>
        </authorList>
    </citation>
    <scope>NUCLEOTIDE SEQUENCE [LARGE SCALE GENOMIC DNA]</scope>
</reference>
<dbReference type="RefSeq" id="XP_042127340.1">
    <property type="nucleotide sequence ID" value="XM_042271406.2"/>
</dbReference>
<evidence type="ECO:0000256" key="3">
    <source>
        <dbReference type="SAM" id="MobiDB-lite"/>
    </source>
</evidence>
<feature type="compositionally biased region" description="Polar residues" evidence="3">
    <location>
        <begin position="249"/>
        <end position="263"/>
    </location>
</feature>
<name>A0A8C8TY31_PERMB</name>
<sequence>MGDLWVLLLLPLSLAAFHGVKGCLECDPKFIEDVRTLLGKLVPVEVPGRTQLLDRQHKEITHLSSKVSHKDKMLRLLDVRNVVKLRVWLKEELYKLGNETWKGVFITQGKFLSVRQHLESQLKETLKNFAAVACSEDCIVTEGPVLDCWTCLRMTTRCFRGDYCKDENPKKAENREIALYLVLIAEAVILASAVLLFHFCISHRRKMKVIRRTLKTYLEKKLEELVGVVDTDDEQKDLETLKSSSQSQTGNPSSVESELQTGT</sequence>
<keyword evidence="4" id="KW-0812">Transmembrane</keyword>
<dbReference type="PANTHER" id="PTHR36470">
    <property type="entry name" value="IZUMO SPERM-EGG FUSION PROTEIN 3"/>
    <property type="match status" value="1"/>
</dbReference>
<reference evidence="6" key="2">
    <citation type="submission" date="2025-08" db="UniProtKB">
        <authorList>
            <consortium name="Ensembl"/>
        </authorList>
    </citation>
    <scope>IDENTIFICATION</scope>
</reference>